<dbReference type="VEuPathDB" id="TriTrypDB:Tb09.v4.0031"/>
<keyword evidence="8" id="KW-0449">Lipoprotein</keyword>
<evidence type="ECO:0000256" key="3">
    <source>
        <dbReference type="ARBA" id="ARBA00022475"/>
    </source>
</evidence>
<dbReference type="EMBL" id="KC613136">
    <property type="protein sequence ID" value="AGH60567.1"/>
    <property type="molecule type" value="Genomic_DNA"/>
</dbReference>
<keyword evidence="6" id="KW-0472">Membrane</keyword>
<sequence>MVKKAETVTAALLLSLSTVAEAATSNGANQAIFPALCSVLRIADGKITVNPPTESAPTTPTQLFNLNMSLAPKEWRARFLTSGDGGKPTPKEMPKTDLFVDWRAKWTTWAAAAAVTADPEQEKKLRAEMGLDGATAAQLNAIRPEIAAIADAAFDLLNTQTGQGEPIKTDDQIEKDIRTVIYVQDKVPAATGDVAAIFAGNPRTAQAACETGSPPPAAKSFMGTVACVCIGAAGGQHKLCNQKGSALTWENAALPRIATIQAVRNFCPTSDNDTNGKRNKDSNHNSELSSLRQRQRRLHRTTRRNLRRFRHRSLHQVCRRGFIGQAKPGQNSLAQSTG</sequence>
<evidence type="ECO:0000313" key="13">
    <source>
        <dbReference type="EMBL" id="APD75398.1"/>
    </source>
</evidence>
<evidence type="ECO:0000256" key="10">
    <source>
        <dbReference type="SAM" id="SignalP"/>
    </source>
</evidence>
<accession>M4T0N1</accession>
<evidence type="ECO:0000256" key="2">
    <source>
        <dbReference type="ARBA" id="ARBA00004609"/>
    </source>
</evidence>
<dbReference type="Pfam" id="PF13206">
    <property type="entry name" value="VSG_B"/>
    <property type="match status" value="1"/>
</dbReference>
<evidence type="ECO:0000256" key="5">
    <source>
        <dbReference type="ARBA" id="ARBA00022729"/>
    </source>
</evidence>
<feature type="domain" description="Trypanosome variant surface glycoprotein B-type N-terminal" evidence="11">
    <location>
        <begin position="12"/>
        <end position="275"/>
    </location>
</feature>
<keyword evidence="7" id="KW-0325">Glycoprotein</keyword>
<dbReference type="GO" id="GO:0098552">
    <property type="term" value="C:side of membrane"/>
    <property type="evidence" value="ECO:0007669"/>
    <property type="project" value="UniProtKB-KW"/>
</dbReference>
<name>M4T0N1_9TRYP</name>
<evidence type="ECO:0000259" key="11">
    <source>
        <dbReference type="Pfam" id="PF13206"/>
    </source>
</evidence>
<proteinExistence type="predicted"/>
<evidence type="ECO:0000313" key="12">
    <source>
        <dbReference type="EMBL" id="AGH60567.1"/>
    </source>
</evidence>
<feature type="chain" id="PRO_5004057919" evidence="10">
    <location>
        <begin position="23"/>
        <end position="338"/>
    </location>
</feature>
<evidence type="ECO:0000256" key="1">
    <source>
        <dbReference type="ARBA" id="ARBA00002523"/>
    </source>
</evidence>
<protein>
    <submittedName>
        <fullName evidence="13">Variant surface glycoprotein 1125.5288</fullName>
    </submittedName>
    <submittedName>
        <fullName evidence="12">Variant surface glycoprotein 1647</fullName>
    </submittedName>
</protein>
<reference evidence="12" key="2">
    <citation type="journal article" date="2014" name="Mol. Biochem. Parasitol.">
        <title>Capturing the variant surface glycoprotein repertoire (the VSGnome) of Trypanosoma brucei Lister 427.</title>
        <authorList>
            <person name="Cross G.A."/>
            <person name="Kim H.S."/>
            <person name="Wickstead B."/>
        </authorList>
    </citation>
    <scope>NUCLEOTIDE SEQUENCE</scope>
    <source>
        <strain evidence="12">Lister 427</strain>
    </source>
</reference>
<keyword evidence="4" id="KW-0336">GPI-anchor</keyword>
<feature type="signal peptide" evidence="10">
    <location>
        <begin position="1"/>
        <end position="22"/>
    </location>
</feature>
<evidence type="ECO:0000256" key="8">
    <source>
        <dbReference type="ARBA" id="ARBA00023288"/>
    </source>
</evidence>
<evidence type="ECO:0000256" key="9">
    <source>
        <dbReference type="SAM" id="MobiDB-lite"/>
    </source>
</evidence>
<comment type="function">
    <text evidence="1">VSG forms a coat on the surface of the parasite. The trypanosome evades the immune response of the host by expressing a series of antigenically distinct VSGs from an estimated 1000 VSG genes.</text>
</comment>
<reference evidence="12" key="1">
    <citation type="submission" date="2013-02" db="EMBL/GenBank/DDBJ databases">
        <authorList>
            <person name="Cross G.A.M."/>
            <person name="Kim H.-S."/>
            <person name="Wickstead B."/>
        </authorList>
    </citation>
    <scope>NUCLEOTIDE SEQUENCE</scope>
    <source>
        <strain evidence="12">Lister 427</strain>
    </source>
</reference>
<feature type="region of interest" description="Disordered" evidence="9">
    <location>
        <begin position="268"/>
        <end position="310"/>
    </location>
</feature>
<keyword evidence="5 10" id="KW-0732">Signal</keyword>
<comment type="subcellular location">
    <subcellularLocation>
        <location evidence="2">Cell membrane</location>
        <topology evidence="2">Lipid-anchor</topology>
        <topology evidence="2">GPI-anchor</topology>
    </subcellularLocation>
</comment>
<feature type="compositionally biased region" description="Basic residues" evidence="9">
    <location>
        <begin position="293"/>
        <end position="310"/>
    </location>
</feature>
<dbReference type="GO" id="GO:0005886">
    <property type="term" value="C:plasma membrane"/>
    <property type="evidence" value="ECO:0007669"/>
    <property type="project" value="UniProtKB-SubCell"/>
</dbReference>
<keyword evidence="3" id="KW-1003">Cell membrane</keyword>
<evidence type="ECO:0000256" key="4">
    <source>
        <dbReference type="ARBA" id="ARBA00022622"/>
    </source>
</evidence>
<evidence type="ECO:0000256" key="7">
    <source>
        <dbReference type="ARBA" id="ARBA00023180"/>
    </source>
</evidence>
<feature type="compositionally biased region" description="Basic and acidic residues" evidence="9">
    <location>
        <begin position="274"/>
        <end position="284"/>
    </location>
</feature>
<organism evidence="12">
    <name type="scientific">Trypanosoma brucei</name>
    <dbReference type="NCBI Taxonomy" id="5691"/>
    <lineage>
        <taxon>Eukaryota</taxon>
        <taxon>Discoba</taxon>
        <taxon>Euglenozoa</taxon>
        <taxon>Kinetoplastea</taxon>
        <taxon>Metakinetoplastina</taxon>
        <taxon>Trypanosomatida</taxon>
        <taxon>Trypanosomatidae</taxon>
        <taxon>Trypanosoma</taxon>
    </lineage>
</organism>
<evidence type="ECO:0000256" key="6">
    <source>
        <dbReference type="ARBA" id="ARBA00023136"/>
    </source>
</evidence>
<dbReference type="AlphaFoldDB" id="M4T0N1"/>
<reference evidence="13" key="3">
    <citation type="submission" date="2016-08" db="EMBL/GenBank/DDBJ databases">
        <title>VSG repertoire of Trypanosoma brucei EATRO 1125.</title>
        <authorList>
            <person name="Cross G.A."/>
        </authorList>
    </citation>
    <scope>NUCLEOTIDE SEQUENCE</scope>
    <source>
        <strain evidence="13">EATRO 1125</strain>
    </source>
</reference>
<dbReference type="InterPro" id="IPR025932">
    <property type="entry name" value="Trypano_VSG_B_N_dom"/>
</dbReference>
<dbReference type="EMBL" id="KX701442">
    <property type="protein sequence ID" value="APD75398.1"/>
    <property type="molecule type" value="Genomic_DNA"/>
</dbReference>